<name>A0A1H8DW67_9BACT</name>
<proteinExistence type="predicted"/>
<dbReference type="SMART" id="SM00460">
    <property type="entry name" value="TGc"/>
    <property type="match status" value="1"/>
</dbReference>
<dbReference type="Proteomes" id="UP000198984">
    <property type="component" value="Unassembled WGS sequence"/>
</dbReference>
<dbReference type="SUPFAM" id="SSF54001">
    <property type="entry name" value="Cysteine proteinases"/>
    <property type="match status" value="1"/>
</dbReference>
<dbReference type="InterPro" id="IPR052557">
    <property type="entry name" value="CAP/Cytokinesis_protein"/>
</dbReference>
<gene>
    <name evidence="2" type="ORF">SAMN04488505_108118</name>
</gene>
<evidence type="ECO:0000313" key="3">
    <source>
        <dbReference type="Proteomes" id="UP000198984"/>
    </source>
</evidence>
<dbReference type="OrthoDB" id="9788327at2"/>
<evidence type="ECO:0000313" key="2">
    <source>
        <dbReference type="EMBL" id="SEN11415.1"/>
    </source>
</evidence>
<dbReference type="GO" id="GO:0005737">
    <property type="term" value="C:cytoplasm"/>
    <property type="evidence" value="ECO:0007669"/>
    <property type="project" value="TreeGrafter"/>
</dbReference>
<dbReference type="Pfam" id="PF01841">
    <property type="entry name" value="Transglut_core"/>
    <property type="match status" value="1"/>
</dbReference>
<dbReference type="AlphaFoldDB" id="A0A1H8DW67"/>
<feature type="domain" description="Transglutaminase-like" evidence="1">
    <location>
        <begin position="90"/>
        <end position="152"/>
    </location>
</feature>
<evidence type="ECO:0000259" key="1">
    <source>
        <dbReference type="SMART" id="SM00460"/>
    </source>
</evidence>
<keyword evidence="3" id="KW-1185">Reference proteome</keyword>
<dbReference type="InterPro" id="IPR038765">
    <property type="entry name" value="Papain-like_cys_pep_sf"/>
</dbReference>
<dbReference type="RefSeq" id="WP_162277664.1">
    <property type="nucleotide sequence ID" value="NZ_FOBB01000008.1"/>
</dbReference>
<dbReference type="Gene3D" id="3.10.620.30">
    <property type="match status" value="1"/>
</dbReference>
<organism evidence="2 3">
    <name type="scientific">Chitinophaga rupis</name>
    <dbReference type="NCBI Taxonomy" id="573321"/>
    <lineage>
        <taxon>Bacteria</taxon>
        <taxon>Pseudomonadati</taxon>
        <taxon>Bacteroidota</taxon>
        <taxon>Chitinophagia</taxon>
        <taxon>Chitinophagales</taxon>
        <taxon>Chitinophagaceae</taxon>
        <taxon>Chitinophaga</taxon>
    </lineage>
</organism>
<accession>A0A1H8DW67</accession>
<dbReference type="PANTHER" id="PTHR46333:SF2">
    <property type="entry name" value="CYTOKINESIS PROTEIN 3"/>
    <property type="match status" value="1"/>
</dbReference>
<dbReference type="InterPro" id="IPR002931">
    <property type="entry name" value="Transglutaminase-like"/>
</dbReference>
<reference evidence="2 3" key="1">
    <citation type="submission" date="2016-10" db="EMBL/GenBank/DDBJ databases">
        <authorList>
            <person name="de Groot N.N."/>
        </authorList>
    </citation>
    <scope>NUCLEOTIDE SEQUENCE [LARGE SCALE GENOMIC DNA]</scope>
    <source>
        <strain evidence="2 3">DSM 21039</strain>
    </source>
</reference>
<dbReference type="PANTHER" id="PTHR46333">
    <property type="entry name" value="CYTOKINESIS PROTEIN 3"/>
    <property type="match status" value="1"/>
</dbReference>
<protein>
    <submittedName>
        <fullName evidence="2">Transglutaminase-like superfamily protein</fullName>
    </submittedName>
</protein>
<dbReference type="STRING" id="573321.SAMN04488505_108118"/>
<dbReference type="EMBL" id="FOBB01000008">
    <property type="protein sequence ID" value="SEN11415.1"/>
    <property type="molecule type" value="Genomic_DNA"/>
</dbReference>
<sequence>MLYVHKPKTATAAKPVPNIYAEVDAKALQAPDSAATTTAGIAAYINSQFSRNSDKVRAAFIWVASNIQYDLNNMFALNFYEKKEEKIEKALKTRKGICENYAVLFQDICSKAGIKSYVIEGYTRQNGFVDYIPHAWCAALTDTGWALFDPTWGSGYIQNKQFVKKISNRYFAASGTELIKSHMPFDYLWQLLPYPVSSQEFYDGKTKPDPAKPFFNYADSIAAFEKQDRISYYTEAARRLETAGVKNSMSFDRLQYLRREIEIDAQNNIVYHYNGALARYNNAVNAFNDYINFYNKQFKPERSDTEIQAMLTECSTELKQATERLDKIKKPDANTTTLITGMRKQIGDLSTRVNEQQEWLTKYFTKGRSGRRSMFVKYTWFGVPLN</sequence>